<reference evidence="3 6" key="3">
    <citation type="submission" date="2018-07" db="EMBL/GenBank/DDBJ databases">
        <title>Leeuwenhoekiella genomics.</title>
        <authorList>
            <person name="Tahon G."/>
            <person name="Willems A."/>
        </authorList>
    </citation>
    <scope>NUCLEOTIDE SEQUENCE [LARGE SCALE GENOMIC DNA]</scope>
    <source>
        <strain evidence="3 6">LMG 24856</strain>
    </source>
</reference>
<proteinExistence type="predicted"/>
<evidence type="ECO:0000259" key="2">
    <source>
        <dbReference type="Pfam" id="PF13778"/>
    </source>
</evidence>
<accession>A0A1M5YZH7</accession>
<dbReference type="EMBL" id="QOVN01000003">
    <property type="protein sequence ID" value="RXG29706.1"/>
    <property type="molecule type" value="Genomic_DNA"/>
</dbReference>
<protein>
    <recommendedName>
        <fullName evidence="2">DUF4174 domain-containing protein</fullName>
    </recommendedName>
</protein>
<dbReference type="Pfam" id="PF13778">
    <property type="entry name" value="DUF4174"/>
    <property type="match status" value="1"/>
</dbReference>
<keyword evidence="6" id="KW-1185">Reference proteome</keyword>
<gene>
    <name evidence="3" type="ORF">DSM01_1808</name>
    <name evidence="4" type="ORF">SAMN04487999_2531</name>
</gene>
<organism evidence="4 5">
    <name type="scientific">Leeuwenhoekiella palythoae</name>
    <dbReference type="NCBI Taxonomy" id="573501"/>
    <lineage>
        <taxon>Bacteria</taxon>
        <taxon>Pseudomonadati</taxon>
        <taxon>Bacteroidota</taxon>
        <taxon>Flavobacteriia</taxon>
        <taxon>Flavobacteriales</taxon>
        <taxon>Flavobacteriaceae</taxon>
        <taxon>Leeuwenhoekiella</taxon>
    </lineage>
</organism>
<dbReference type="AlphaFoldDB" id="A0A1M5YZH7"/>
<dbReference type="EMBL" id="FQXT01000004">
    <property type="protein sequence ID" value="SHI17349.1"/>
    <property type="molecule type" value="Genomic_DNA"/>
</dbReference>
<feature type="domain" description="DUF4174" evidence="2">
    <location>
        <begin position="23"/>
        <end position="137"/>
    </location>
</feature>
<evidence type="ECO:0000313" key="5">
    <source>
        <dbReference type="Proteomes" id="UP000184240"/>
    </source>
</evidence>
<dbReference type="InterPro" id="IPR025232">
    <property type="entry name" value="DUF4174"/>
</dbReference>
<evidence type="ECO:0000256" key="1">
    <source>
        <dbReference type="ARBA" id="ARBA00022729"/>
    </source>
</evidence>
<reference evidence="5" key="2">
    <citation type="submission" date="2016-11" db="EMBL/GenBank/DDBJ databases">
        <authorList>
            <person name="Varghese N."/>
            <person name="Submissions S."/>
        </authorList>
    </citation>
    <scope>NUCLEOTIDE SEQUENCE [LARGE SCALE GENOMIC DNA]</scope>
    <source>
        <strain evidence="5">DSM 19859</strain>
    </source>
</reference>
<dbReference type="STRING" id="573501.SAMN04487999_2531"/>
<dbReference type="Proteomes" id="UP000184240">
    <property type="component" value="Unassembled WGS sequence"/>
</dbReference>
<keyword evidence="1" id="KW-0732">Signal</keyword>
<dbReference type="Proteomes" id="UP000290037">
    <property type="component" value="Unassembled WGS sequence"/>
</dbReference>
<dbReference type="OrthoDB" id="7362103at2"/>
<name>A0A1M5YZH7_9FLAO</name>
<dbReference type="RefSeq" id="WP_072983562.1">
    <property type="nucleotide sequence ID" value="NZ_FQXT01000004.1"/>
</dbReference>
<sequence>MKTLTNTSLVLFALTASAQNDFSKYKWRNRIVVFSTTSLETESFVNHWQHMKNSTKKIEDRNILLFVLAKGRLYDKDLKVVSGFQVGPLRQKYQIPNTYEGITLIGKDGGVKFQKTFPLDVKIIFETIDQMPMRKSEMRENIDD</sequence>
<evidence type="ECO:0000313" key="4">
    <source>
        <dbReference type="EMBL" id="SHI17349.1"/>
    </source>
</evidence>
<evidence type="ECO:0000313" key="3">
    <source>
        <dbReference type="EMBL" id="RXG29706.1"/>
    </source>
</evidence>
<reference evidence="4" key="1">
    <citation type="submission" date="2016-11" db="EMBL/GenBank/DDBJ databases">
        <authorList>
            <person name="Jaros S."/>
            <person name="Januszkiewicz K."/>
            <person name="Wedrychowicz H."/>
        </authorList>
    </citation>
    <scope>NUCLEOTIDE SEQUENCE [LARGE SCALE GENOMIC DNA]</scope>
    <source>
        <strain evidence="4">DSM 19859</strain>
    </source>
</reference>
<evidence type="ECO:0000313" key="6">
    <source>
        <dbReference type="Proteomes" id="UP000290037"/>
    </source>
</evidence>